<feature type="region of interest" description="Disordered" evidence="1">
    <location>
        <begin position="487"/>
        <end position="512"/>
    </location>
</feature>
<evidence type="ECO:0000256" key="1">
    <source>
        <dbReference type="SAM" id="MobiDB-lite"/>
    </source>
</evidence>
<name>A0A6P7TET7_9MOLL</name>
<dbReference type="InterPro" id="IPR056362">
    <property type="entry name" value="AtuA-like_ferredoxin_dom"/>
</dbReference>
<dbReference type="RefSeq" id="XP_029648810.2">
    <property type="nucleotide sequence ID" value="XM_029792950.2"/>
</dbReference>
<reference evidence="5" key="1">
    <citation type="submission" date="2025-08" db="UniProtKB">
        <authorList>
            <consortium name="RefSeq"/>
        </authorList>
    </citation>
    <scope>IDENTIFICATION</scope>
</reference>
<proteinExistence type="predicted"/>
<dbReference type="PANTHER" id="PTHR47708">
    <property type="match status" value="1"/>
</dbReference>
<dbReference type="PANTHER" id="PTHR47708:SF2">
    <property type="entry name" value="SI:CH73-132F6.5"/>
    <property type="match status" value="1"/>
</dbReference>
<feature type="compositionally biased region" description="Low complexity" evidence="1">
    <location>
        <begin position="496"/>
        <end position="511"/>
    </location>
</feature>
<dbReference type="Pfam" id="PF07287">
    <property type="entry name" value="AtuA"/>
    <property type="match status" value="1"/>
</dbReference>
<dbReference type="Proteomes" id="UP000515154">
    <property type="component" value="Linkage group LG20"/>
</dbReference>
<evidence type="ECO:0000313" key="5">
    <source>
        <dbReference type="RefSeq" id="XP_029648810.2"/>
    </source>
</evidence>
<dbReference type="KEGG" id="osn:115222636"/>
<evidence type="ECO:0000313" key="4">
    <source>
        <dbReference type="Proteomes" id="UP000515154"/>
    </source>
</evidence>
<gene>
    <name evidence="5" type="primary">LOC115222636</name>
</gene>
<protein>
    <submittedName>
        <fullName evidence="5">Uncharacterized protein LOC115222636</fullName>
    </submittedName>
</protein>
<evidence type="ECO:0000259" key="2">
    <source>
        <dbReference type="Pfam" id="PF07287"/>
    </source>
</evidence>
<feature type="domain" description="Acyclic terpene utilisation N-terminal" evidence="2">
    <location>
        <begin position="39"/>
        <end position="477"/>
    </location>
</feature>
<organism evidence="4 5">
    <name type="scientific">Octopus sinensis</name>
    <name type="common">East Asian common octopus</name>
    <dbReference type="NCBI Taxonomy" id="2607531"/>
    <lineage>
        <taxon>Eukaryota</taxon>
        <taxon>Metazoa</taxon>
        <taxon>Spiralia</taxon>
        <taxon>Lophotrochozoa</taxon>
        <taxon>Mollusca</taxon>
        <taxon>Cephalopoda</taxon>
        <taxon>Coleoidea</taxon>
        <taxon>Octopodiformes</taxon>
        <taxon>Octopoda</taxon>
        <taxon>Incirrata</taxon>
        <taxon>Octopodidae</taxon>
        <taxon>Octopus</taxon>
    </lineage>
</organism>
<dbReference type="AlphaFoldDB" id="A0A6P7TET7"/>
<dbReference type="InterPro" id="IPR010839">
    <property type="entry name" value="AtuA_N"/>
</dbReference>
<dbReference type="Pfam" id="PF23544">
    <property type="entry name" value="AtuA_ferredoxin"/>
    <property type="match status" value="1"/>
</dbReference>
<sequence>MSASRMSAKLLLNNRYSLKKFVCFNRQYCYKIPNENDVVRIGCASGFWGDTAVAAPQLIHHGKIDFLVFDYLSEITMSLLTAAKQKNPAMGYAPDFIHFSLAPYLKTIKEKKIRVVSNAGGINPLSCAEVLKKLSQEAGVDMNIAVVTGDNLMPKVKEISQSNIQEMSSGMKIPKTIHSMNAYLGAGPIARALDLGADIVVTGRCVDSALVLGPLIHAFKYNNSNFDQLASASLAGHIIECGAQATGGVFTDWQTVHNWDNIGFPIVEFSANGSFSVSKPPSTGGLVSKGTVCEQLLYEIGDPKNYILPDIICDFSQVQVSESGKDNVQVKGALGKPPTNDYKVTATYADGYRVTAVTCIGGPQAEEKAKKTMDAILKRCRNIFKQLKLGDFTRVNIEILGSESKNENNKEPRQLAVWMAAHHPKKQALEILSREIAPAGTGMAPGLTAIAGGRPRVSPVLKLFSFLYPKDELQVQIYMNGELKESYQPSEYSPTSKENVSESSANSEESNLPTGNCEFYLKDLAYTRSGDKGNSVNIGVVARHPSYLPYLRAALTESAVEKYFSFLFEDDDDGERVTRYDVPGINAMNFVLHNCLGGGGIASLRSDPQGKENLINRSIERLIRCNHRFKYTFVQYNRND</sequence>
<feature type="domain" description="AtuA-like ferredoxin-fold" evidence="3">
    <location>
        <begin position="521"/>
        <end position="611"/>
    </location>
</feature>
<accession>A0A6P7TET7</accession>
<evidence type="ECO:0000259" key="3">
    <source>
        <dbReference type="Pfam" id="PF23544"/>
    </source>
</evidence>
<keyword evidence="4" id="KW-1185">Reference proteome</keyword>